<dbReference type="Proteomes" id="UP000269438">
    <property type="component" value="Unassembled WGS sequence"/>
</dbReference>
<dbReference type="OrthoDB" id="9806345at2"/>
<protein>
    <submittedName>
        <fullName evidence="2">Dihydroxyacetone kinase subunit DhaK</fullName>
    </submittedName>
</protein>
<sequence>MKKLMNDPRAVTEQAVAGFVRAHGARLRRVGTGYGVARVDPLLPGTVAVIGGGGSGHEPLHVGFVGGGALAGAVPGEIFSAPTPESILEVVQATHTGAGVLFVVGNYSGDRFNFELAAERCAELGIPARLVVVSDDVGLGSLIPADRRRGIAGMLVALKILGAAAERGDDLETLVAIGDRLNAGLASMGVGLRAGTSPLADVASFDLGEDEMEVGIGIHGELGRDRVPRGRADEIAELLLTEILGELRATPVDTLLVFVNGMGGTPPGELALFFDSVARDLEGRGFAVGRALVGAYVTALDMQGVSVSIARLDPELLSLWDAPLDTPVLRAP</sequence>
<dbReference type="SUPFAM" id="SSF82549">
    <property type="entry name" value="DAK1/DegV-like"/>
    <property type="match status" value="1"/>
</dbReference>
<dbReference type="PROSITE" id="PS51481">
    <property type="entry name" value="DHAK"/>
    <property type="match status" value="1"/>
</dbReference>
<reference evidence="2 3" key="1">
    <citation type="submission" date="2018-10" db="EMBL/GenBank/DDBJ databases">
        <authorList>
            <person name="Li J."/>
        </authorList>
    </citation>
    <scope>NUCLEOTIDE SEQUENCE [LARGE SCALE GENOMIC DNA]</scope>
    <source>
        <strain evidence="2 3">JCM 11654</strain>
    </source>
</reference>
<dbReference type="GO" id="GO:0019563">
    <property type="term" value="P:glycerol catabolic process"/>
    <property type="evidence" value="ECO:0007669"/>
    <property type="project" value="TreeGrafter"/>
</dbReference>
<dbReference type="Pfam" id="PF02733">
    <property type="entry name" value="Dak1"/>
    <property type="match status" value="1"/>
</dbReference>
<feature type="domain" description="DhaK" evidence="1">
    <location>
        <begin position="7"/>
        <end position="329"/>
    </location>
</feature>
<dbReference type="Gene3D" id="3.30.1180.20">
    <property type="entry name" value="Dihydroxyacetone kinase, domain 2"/>
    <property type="match status" value="1"/>
</dbReference>
<proteinExistence type="predicted"/>
<dbReference type="Gene3D" id="3.40.50.10440">
    <property type="entry name" value="Dihydroxyacetone kinase, domain 1"/>
    <property type="match status" value="1"/>
</dbReference>
<dbReference type="GO" id="GO:0004371">
    <property type="term" value="F:glycerone kinase activity"/>
    <property type="evidence" value="ECO:0007669"/>
    <property type="project" value="InterPro"/>
</dbReference>
<evidence type="ECO:0000313" key="3">
    <source>
        <dbReference type="Proteomes" id="UP000269438"/>
    </source>
</evidence>
<evidence type="ECO:0000313" key="2">
    <source>
        <dbReference type="EMBL" id="RLP82800.1"/>
    </source>
</evidence>
<dbReference type="PANTHER" id="PTHR28629:SF4">
    <property type="entry name" value="TRIOKINASE_FMN CYCLASE"/>
    <property type="match status" value="1"/>
</dbReference>
<dbReference type="AlphaFoldDB" id="A0A3L7ATC4"/>
<dbReference type="InterPro" id="IPR004006">
    <property type="entry name" value="DhaK_dom"/>
</dbReference>
<dbReference type="FunFam" id="3.40.50.10440:FF:000001">
    <property type="entry name" value="Dihydroxyacetone kinase, DhaK subunit"/>
    <property type="match status" value="1"/>
</dbReference>
<comment type="caution">
    <text evidence="2">The sequence shown here is derived from an EMBL/GenBank/DDBJ whole genome shotgun (WGS) entry which is preliminary data.</text>
</comment>
<name>A0A3L7ATC4_9MICO</name>
<dbReference type="EMBL" id="RCUY01000005">
    <property type="protein sequence ID" value="RLP82800.1"/>
    <property type="molecule type" value="Genomic_DNA"/>
</dbReference>
<keyword evidence="2" id="KW-0808">Transferase</keyword>
<dbReference type="RefSeq" id="WP_121687957.1">
    <property type="nucleotide sequence ID" value="NZ_RCUY01000005.1"/>
</dbReference>
<gene>
    <name evidence="2" type="ORF">D9V34_05960</name>
</gene>
<dbReference type="InterPro" id="IPR050861">
    <property type="entry name" value="Dihydroxyacetone_Kinase"/>
</dbReference>
<keyword evidence="3" id="KW-1185">Reference proteome</keyword>
<organism evidence="2 3">
    <name type="scientific">Mycetocola lacteus</name>
    <dbReference type="NCBI Taxonomy" id="76637"/>
    <lineage>
        <taxon>Bacteria</taxon>
        <taxon>Bacillati</taxon>
        <taxon>Actinomycetota</taxon>
        <taxon>Actinomycetes</taxon>
        <taxon>Micrococcales</taxon>
        <taxon>Microbacteriaceae</taxon>
        <taxon>Mycetocola</taxon>
    </lineage>
</organism>
<evidence type="ECO:0000259" key="1">
    <source>
        <dbReference type="PROSITE" id="PS51481"/>
    </source>
</evidence>
<dbReference type="PANTHER" id="PTHR28629">
    <property type="entry name" value="TRIOKINASE/FMN CYCLASE"/>
    <property type="match status" value="1"/>
</dbReference>
<accession>A0A3L7ATC4</accession>
<dbReference type="GO" id="GO:0005829">
    <property type="term" value="C:cytosol"/>
    <property type="evidence" value="ECO:0007669"/>
    <property type="project" value="TreeGrafter"/>
</dbReference>
<keyword evidence="2" id="KW-0418">Kinase</keyword>